<dbReference type="PANTHER" id="PTHR44757">
    <property type="entry name" value="DIGUANYLATE CYCLASE DGCP"/>
    <property type="match status" value="1"/>
</dbReference>
<dbReference type="GO" id="GO:0006355">
    <property type="term" value="P:regulation of DNA-templated transcription"/>
    <property type="evidence" value="ECO:0007669"/>
    <property type="project" value="InterPro"/>
</dbReference>
<dbReference type="Gene3D" id="3.30.450.20">
    <property type="entry name" value="PAS domain"/>
    <property type="match status" value="2"/>
</dbReference>
<dbReference type="KEGG" id="psic:J4E96_10170"/>
<dbReference type="Pfam" id="PF00989">
    <property type="entry name" value="PAS"/>
    <property type="match status" value="1"/>
</dbReference>
<evidence type="ECO:0000259" key="3">
    <source>
        <dbReference type="PROSITE" id="PS50883"/>
    </source>
</evidence>
<sequence>MTAHTDSPAAHRAPATAERLRVALATGALAVHYQPVVALPSGRVCGVEALARWIDPVLGTITPDEFIPIAEASGLILELGEWVLRTACERAATSPDGIADDLSVAVNVSPLQLEHPEFVGVVMRALADSGLPPRRLCLEITETAAIIDLAATAVRLTELRRRGIQIALDDFGTGYSSLTMLRSLPWSIVKIDRSFVARVARGAQDAVLVRLVIEAAHTLGMQVCAEGIEDADQARQLVAMGCDTAQGWYFGRAEPSTLLLTRATGRSGPDMFDAAAPAPVPLGSADELVVVSTPEGVITYASSTCRTMLGWTPQQLVGTSATSYFPPVSRIEDTCDRAVSGPSGRSRRRVAHRDGVDRWFDVDTKTLREVDGLPVEIISVCRDVTAVVAAQHELADSESKFRHAFDDAPIGMALSGLDGRILRVNAAFAQMLGRTAAEVLACTVAELTHPDDRAQDVANLGDLSTGAATTHHVVKRYLRRDGSAVAATVRASMINDRHGRLAYVIAHITASAPPPAA</sequence>
<dbReference type="InterPro" id="IPR035919">
    <property type="entry name" value="EAL_sf"/>
</dbReference>
<proteinExistence type="predicted"/>
<dbReference type="PANTHER" id="PTHR44757:SF2">
    <property type="entry name" value="BIOFILM ARCHITECTURE MAINTENANCE PROTEIN MBAA"/>
    <property type="match status" value="1"/>
</dbReference>
<dbReference type="Pfam" id="PF00563">
    <property type="entry name" value="EAL"/>
    <property type="match status" value="1"/>
</dbReference>
<dbReference type="NCBIfam" id="TIGR00229">
    <property type="entry name" value="sensory_box"/>
    <property type="match status" value="2"/>
</dbReference>
<evidence type="ECO:0000313" key="4">
    <source>
        <dbReference type="EMBL" id="QTE27796.1"/>
    </source>
</evidence>
<dbReference type="PROSITE" id="PS50113">
    <property type="entry name" value="PAC"/>
    <property type="match status" value="1"/>
</dbReference>
<dbReference type="InterPro" id="IPR052155">
    <property type="entry name" value="Biofilm_reg_signaling"/>
</dbReference>
<keyword evidence="5" id="KW-1185">Reference proteome</keyword>
<dbReference type="EMBL" id="CP071868">
    <property type="protein sequence ID" value="QTE27796.1"/>
    <property type="molecule type" value="Genomic_DNA"/>
</dbReference>
<dbReference type="InterPro" id="IPR001633">
    <property type="entry name" value="EAL_dom"/>
</dbReference>
<feature type="domain" description="EAL" evidence="3">
    <location>
        <begin position="13"/>
        <end position="267"/>
    </location>
</feature>
<evidence type="ECO:0000313" key="5">
    <source>
        <dbReference type="Proteomes" id="UP000663937"/>
    </source>
</evidence>
<dbReference type="Gene3D" id="3.20.20.450">
    <property type="entry name" value="EAL domain"/>
    <property type="match status" value="1"/>
</dbReference>
<dbReference type="CDD" id="cd00130">
    <property type="entry name" value="PAS"/>
    <property type="match status" value="2"/>
</dbReference>
<dbReference type="InterPro" id="IPR035965">
    <property type="entry name" value="PAS-like_dom_sf"/>
</dbReference>
<dbReference type="CDD" id="cd01948">
    <property type="entry name" value="EAL"/>
    <property type="match status" value="1"/>
</dbReference>
<dbReference type="SUPFAM" id="SSF55785">
    <property type="entry name" value="PYP-like sensor domain (PAS domain)"/>
    <property type="match status" value="2"/>
</dbReference>
<protein>
    <submittedName>
        <fullName evidence="4">EAL domain-containing protein</fullName>
    </submittedName>
</protein>
<dbReference type="InterPro" id="IPR013767">
    <property type="entry name" value="PAS_fold"/>
</dbReference>
<dbReference type="PROSITE" id="PS50883">
    <property type="entry name" value="EAL"/>
    <property type="match status" value="1"/>
</dbReference>
<dbReference type="RefSeq" id="WP_227422007.1">
    <property type="nucleotide sequence ID" value="NZ_CP071868.1"/>
</dbReference>
<gene>
    <name evidence="4" type="ORF">J4E96_10170</name>
</gene>
<dbReference type="InterPro" id="IPR000700">
    <property type="entry name" value="PAS-assoc_C"/>
</dbReference>
<name>A0A8A4ZB35_9MICO</name>
<organism evidence="4 5">
    <name type="scientific">Pengzhenrongella sicca</name>
    <dbReference type="NCBI Taxonomy" id="2819238"/>
    <lineage>
        <taxon>Bacteria</taxon>
        <taxon>Bacillati</taxon>
        <taxon>Actinomycetota</taxon>
        <taxon>Actinomycetes</taxon>
        <taxon>Micrococcales</taxon>
        <taxon>Pengzhenrongella</taxon>
    </lineage>
</organism>
<accession>A0A8A4ZB35</accession>
<dbReference type="InterPro" id="IPR001610">
    <property type="entry name" value="PAC"/>
</dbReference>
<reference evidence="4" key="1">
    <citation type="submission" date="2021-03" db="EMBL/GenBank/DDBJ databases">
        <title>Pengzhenrongella sicca gen. nov., sp. nov., a new member of suborder Micrococcineae isolated from High-Arctic tundra soil.</title>
        <authorList>
            <person name="Peng F."/>
        </authorList>
    </citation>
    <scope>NUCLEOTIDE SEQUENCE</scope>
    <source>
        <strain evidence="4">LRZ-2</strain>
    </source>
</reference>
<dbReference type="Proteomes" id="UP000663937">
    <property type="component" value="Chromosome"/>
</dbReference>
<feature type="domain" description="PAS" evidence="1">
    <location>
        <begin position="397"/>
        <end position="453"/>
    </location>
</feature>
<dbReference type="SUPFAM" id="SSF141868">
    <property type="entry name" value="EAL domain-like"/>
    <property type="match status" value="1"/>
</dbReference>
<feature type="domain" description="PAC" evidence="2">
    <location>
        <begin position="344"/>
        <end position="396"/>
    </location>
</feature>
<dbReference type="SMART" id="SM00091">
    <property type="entry name" value="PAS"/>
    <property type="match status" value="2"/>
</dbReference>
<feature type="domain" description="PAS" evidence="1">
    <location>
        <begin position="282"/>
        <end position="327"/>
    </location>
</feature>
<dbReference type="AlphaFoldDB" id="A0A8A4ZB35"/>
<dbReference type="Pfam" id="PF08448">
    <property type="entry name" value="PAS_4"/>
    <property type="match status" value="1"/>
</dbReference>
<evidence type="ECO:0000259" key="1">
    <source>
        <dbReference type="PROSITE" id="PS50112"/>
    </source>
</evidence>
<evidence type="ECO:0000259" key="2">
    <source>
        <dbReference type="PROSITE" id="PS50113"/>
    </source>
</evidence>
<dbReference type="SMART" id="SM00086">
    <property type="entry name" value="PAC"/>
    <property type="match status" value="2"/>
</dbReference>
<dbReference type="SMART" id="SM00052">
    <property type="entry name" value="EAL"/>
    <property type="match status" value="1"/>
</dbReference>
<dbReference type="InterPro" id="IPR013656">
    <property type="entry name" value="PAS_4"/>
</dbReference>
<dbReference type="PROSITE" id="PS50112">
    <property type="entry name" value="PAS"/>
    <property type="match status" value="2"/>
</dbReference>
<dbReference type="InterPro" id="IPR000014">
    <property type="entry name" value="PAS"/>
</dbReference>